<dbReference type="AlphaFoldDB" id="A0A4V3B9Z4"/>
<evidence type="ECO:0000313" key="2">
    <source>
        <dbReference type="Proteomes" id="UP000295701"/>
    </source>
</evidence>
<name>A0A4V3B9Z4_9RHOB</name>
<dbReference type="RefSeq" id="WP_133396408.1">
    <property type="nucleotide sequence ID" value="NZ_SNAA01000006.1"/>
</dbReference>
<dbReference type="EMBL" id="SNAA01000006">
    <property type="protein sequence ID" value="TDL81129.1"/>
    <property type="molecule type" value="Genomic_DNA"/>
</dbReference>
<protein>
    <submittedName>
        <fullName evidence="1">Uncharacterized protein</fullName>
    </submittedName>
</protein>
<sequence length="253" mass="25846">MPSFGLGTPVTMGVNAAADDHTRLVVAANASALSHDGGDHRLTINKAGPGDTASLCLQSDWSGRAEIGLAGSDALSVKVSPDGTAWTEALRIDPGDASVSGAAIQQNPGDTTPGRLMRADWGYGPGNAVGAVALADGQPTGALIERDETPQGHVLRFADGSQVCWTDALDMDVIGELGDVVWSFPRPFAAAPAVTMSLPLDPARWSDASARRAVAMSGTGSVTSLEAHIGAVFATAQNLQIDGIHAVAVGRWA</sequence>
<gene>
    <name evidence="1" type="ORF">E2L08_07265</name>
</gene>
<accession>A0A4V3B9Z4</accession>
<dbReference type="OrthoDB" id="564699at2"/>
<dbReference type="Proteomes" id="UP000295701">
    <property type="component" value="Unassembled WGS sequence"/>
</dbReference>
<reference evidence="1 2" key="1">
    <citation type="submission" date="2019-03" db="EMBL/GenBank/DDBJ databases">
        <title>Primorskyibacter sp. SS33 isolated from sediments.</title>
        <authorList>
            <person name="Xunke S."/>
        </authorList>
    </citation>
    <scope>NUCLEOTIDE SEQUENCE [LARGE SCALE GENOMIC DNA]</scope>
    <source>
        <strain evidence="1 2">SS33</strain>
    </source>
</reference>
<proteinExistence type="predicted"/>
<keyword evidence="2" id="KW-1185">Reference proteome</keyword>
<comment type="caution">
    <text evidence="1">The sequence shown here is derived from an EMBL/GenBank/DDBJ whole genome shotgun (WGS) entry which is preliminary data.</text>
</comment>
<evidence type="ECO:0000313" key="1">
    <source>
        <dbReference type="EMBL" id="TDL81129.1"/>
    </source>
</evidence>
<organism evidence="1 2">
    <name type="scientific">Palleronia sediminis</name>
    <dbReference type="NCBI Taxonomy" id="2547833"/>
    <lineage>
        <taxon>Bacteria</taxon>
        <taxon>Pseudomonadati</taxon>
        <taxon>Pseudomonadota</taxon>
        <taxon>Alphaproteobacteria</taxon>
        <taxon>Rhodobacterales</taxon>
        <taxon>Roseobacteraceae</taxon>
        <taxon>Palleronia</taxon>
    </lineage>
</organism>